<proteinExistence type="predicted"/>
<evidence type="ECO:0000313" key="1">
    <source>
        <dbReference type="EMBL" id="AXH60301.1"/>
    </source>
</evidence>
<geneLocation type="plasmid" evidence="2">
    <name>pmppla107</name>
</geneLocation>
<dbReference type="AlphaFoldDB" id="A0AAD0PX18"/>
<dbReference type="EMBL" id="CP031226">
    <property type="protein sequence ID" value="AXH60301.1"/>
    <property type="molecule type" value="Genomic_DNA"/>
</dbReference>
<gene>
    <name evidence="1" type="ORF">PLA107_034535</name>
</gene>
<keyword evidence="1" id="KW-0614">Plasmid</keyword>
<accession>A0AAD0PX18</accession>
<evidence type="ECO:0000313" key="2">
    <source>
        <dbReference type="Proteomes" id="UP000006426"/>
    </source>
</evidence>
<name>A0AAD0PX18_PSEAV</name>
<organism evidence="1 2">
    <name type="scientific">Pseudomonas amygdali pv. lachrymans str. M301315</name>
    <dbReference type="NCBI Taxonomy" id="629260"/>
    <lineage>
        <taxon>Bacteria</taxon>
        <taxon>Pseudomonadati</taxon>
        <taxon>Pseudomonadota</taxon>
        <taxon>Gammaproteobacteria</taxon>
        <taxon>Pseudomonadales</taxon>
        <taxon>Pseudomonadaceae</taxon>
        <taxon>Pseudomonas</taxon>
        <taxon>Pseudomonas amygdali</taxon>
    </lineage>
</organism>
<reference evidence="1 2" key="1">
    <citation type="journal article" date="2011" name="PLoS Pathog.">
        <title>Dynamic evolution of pathogenicity revealed by sequencing and comparative genomics of 19 Pseudomonas syringae isolates.</title>
        <authorList>
            <person name="Baltrus D.A."/>
            <person name="Nishimura M.T."/>
            <person name="Romanchuk A."/>
            <person name="Chang J.H."/>
            <person name="Mukhtar M.S."/>
            <person name="Cherkis K."/>
            <person name="Roach J."/>
            <person name="Grant S.R."/>
            <person name="Jones C.D."/>
            <person name="Dangl J.L."/>
        </authorList>
    </citation>
    <scope>NUCLEOTIDE SEQUENCE [LARGE SCALE GENOMIC DNA]</scope>
    <source>
        <strain evidence="1 2">M301315</strain>
    </source>
</reference>
<dbReference type="Proteomes" id="UP000006426">
    <property type="component" value="Plasmid pmppla107"/>
</dbReference>
<protein>
    <submittedName>
        <fullName evidence="1">Uncharacterized protein</fullName>
    </submittedName>
</protein>
<sequence length="143" mass="15511">MMLALTAFGVSAAEKDPVVATQSAFIQLMSKIDGTQSDIEIPGIADMGHSIWSLAEDGQPDLVSAWIDGGLSELDLLAGMSCVDRPQDFSIEDRGQSWFYRDTRELSCSAGGQAFLLMVEVGIEQGEESSWKYTNLQSVNSLK</sequence>